<dbReference type="GO" id="GO:0004747">
    <property type="term" value="F:ribokinase activity"/>
    <property type="evidence" value="ECO:0007669"/>
    <property type="project" value="UniProtKB-UniRule"/>
</dbReference>
<keyword evidence="9" id="KW-0963">Cytoplasm</keyword>
<dbReference type="Gene3D" id="3.40.1190.20">
    <property type="match status" value="1"/>
</dbReference>
<comment type="pathway">
    <text evidence="9">Carbohydrate metabolism; D-ribose degradation; D-ribose 5-phosphate from beta-D-ribopyranose: step 2/2.</text>
</comment>
<keyword evidence="4 9" id="KW-0418">Kinase</keyword>
<evidence type="ECO:0000313" key="12">
    <source>
        <dbReference type="Proteomes" id="UP000051841"/>
    </source>
</evidence>
<dbReference type="Proteomes" id="UP000051841">
    <property type="component" value="Unassembled WGS sequence"/>
</dbReference>
<dbReference type="InterPro" id="IPR002139">
    <property type="entry name" value="Ribo/fructo_kinase"/>
</dbReference>
<dbReference type="PRINTS" id="PR00990">
    <property type="entry name" value="RIBOKINASE"/>
</dbReference>
<feature type="binding site" evidence="9">
    <location>
        <begin position="245"/>
        <end position="246"/>
    </location>
    <ligand>
        <name>ATP</name>
        <dbReference type="ChEBI" id="CHEBI:30616"/>
    </ligand>
</feature>
<feature type="binding site" evidence="9">
    <location>
        <position position="280"/>
    </location>
    <ligand>
        <name>K(+)</name>
        <dbReference type="ChEBI" id="CHEBI:29103"/>
    </ligand>
</feature>
<evidence type="ECO:0000256" key="3">
    <source>
        <dbReference type="ARBA" id="ARBA00022741"/>
    </source>
</evidence>
<evidence type="ECO:0000256" key="4">
    <source>
        <dbReference type="ARBA" id="ARBA00022777"/>
    </source>
</evidence>
<dbReference type="AlphaFoldDB" id="A0A0R2H9F3"/>
<keyword evidence="6 9" id="KW-0460">Magnesium</keyword>
<dbReference type="HAMAP" id="MF_01987">
    <property type="entry name" value="Ribokinase"/>
    <property type="match status" value="1"/>
</dbReference>
<dbReference type="PANTHER" id="PTHR10584">
    <property type="entry name" value="SUGAR KINASE"/>
    <property type="match status" value="1"/>
</dbReference>
<dbReference type="GO" id="GO:0046872">
    <property type="term" value="F:metal ion binding"/>
    <property type="evidence" value="ECO:0007669"/>
    <property type="project" value="UniProtKB-KW"/>
</dbReference>
<comment type="subcellular location">
    <subcellularLocation>
        <location evidence="9">Cytoplasm</location>
    </subcellularLocation>
</comment>
<dbReference type="EC" id="2.7.1.15" evidence="9"/>
<evidence type="ECO:0000313" key="11">
    <source>
        <dbReference type="EMBL" id="KRN49625.1"/>
    </source>
</evidence>
<keyword evidence="2 9" id="KW-0479">Metal-binding</keyword>
<feature type="active site" description="Proton acceptor" evidence="9">
    <location>
        <position position="246"/>
    </location>
</feature>
<evidence type="ECO:0000256" key="1">
    <source>
        <dbReference type="ARBA" id="ARBA00022679"/>
    </source>
</evidence>
<sequence length="401" mass="45778">MKKMRVLCFGSLNYDHVYDVDHFVKPEETLKSRGYKLNYGGKGLNQSIACHKAGLDVYHAGAIGNDGEALRSYLSKHNINCDYILNKEEPTGHAIIQVANGQNNIIIYQGANACIDHSDIKEVLSHFWANDLLLIQNEVSNLSELIHEAHARHMRIVLNLAPMDQSAKDYPLEKVDTLIVNEIEAMELVEASEDIDDILSRLKEQFYDQEVIMTVGEKGSYHLYQGECFHVDAYDTDVVDTTAAGDTFIGYYLAMRERFSIVEAMRIASLASSMTCQKSGAAQSIPECDEVLSSYYLLKTKNLVSLTDHDVTWKQGPFKKIPVFYDNTKEWTYQFYKHHLLDEDYKLHYEMIKDKEIESLSVNEALTMITYYIREERTHTGVMAHALQEGVLHQLDQLIRG</sequence>
<evidence type="ECO:0000259" key="10">
    <source>
        <dbReference type="Pfam" id="PF00294"/>
    </source>
</evidence>
<feature type="binding site" evidence="9">
    <location>
        <position position="284"/>
    </location>
    <ligand>
        <name>K(+)</name>
        <dbReference type="ChEBI" id="CHEBI:29103"/>
    </ligand>
</feature>
<dbReference type="InterPro" id="IPR011611">
    <property type="entry name" value="PfkB_dom"/>
</dbReference>
<evidence type="ECO:0000256" key="2">
    <source>
        <dbReference type="ARBA" id="ARBA00022723"/>
    </source>
</evidence>
<comment type="activity regulation">
    <text evidence="9">Activated by a monovalent cation that binds near, but not in, the active site. The most likely occupant of the site in vivo is potassium. Ion binding induces a conformational change that may alter substrate affinity.</text>
</comment>
<feature type="binding site" evidence="9">
    <location>
        <position position="138"/>
    </location>
    <ligand>
        <name>substrate</name>
    </ligand>
</feature>
<feature type="binding site" evidence="9">
    <location>
        <position position="246"/>
    </location>
    <ligand>
        <name>substrate</name>
    </ligand>
</feature>
<feature type="domain" description="Carbohydrate kinase PfkB" evidence="10">
    <location>
        <begin position="5"/>
        <end position="287"/>
    </location>
</feature>
<keyword evidence="8 9" id="KW-0119">Carbohydrate metabolism</keyword>
<keyword evidence="12" id="KW-1185">Reference proteome</keyword>
<comment type="caution">
    <text evidence="9">Lacks conserved residue(s) required for the propagation of feature annotation.</text>
</comment>
<evidence type="ECO:0000256" key="8">
    <source>
        <dbReference type="ARBA" id="ARBA00023277"/>
    </source>
</evidence>
<evidence type="ECO:0000256" key="7">
    <source>
        <dbReference type="ARBA" id="ARBA00022958"/>
    </source>
</evidence>
<keyword evidence="1 9" id="KW-0808">Transferase</keyword>
<dbReference type="PANTHER" id="PTHR10584:SF166">
    <property type="entry name" value="RIBOKINASE"/>
    <property type="match status" value="1"/>
</dbReference>
<comment type="similarity">
    <text evidence="9">Belongs to the carbohydrate kinase PfkB family. Ribokinase subfamily.</text>
</comment>
<feature type="binding site" evidence="9">
    <location>
        <position position="181"/>
    </location>
    <ligand>
        <name>ATP</name>
        <dbReference type="ChEBI" id="CHEBI:30616"/>
    </ligand>
</feature>
<feature type="binding site" evidence="9">
    <location>
        <position position="242"/>
    </location>
    <ligand>
        <name>K(+)</name>
        <dbReference type="ChEBI" id="CHEBI:29103"/>
    </ligand>
</feature>
<feature type="binding site" evidence="9">
    <location>
        <begin position="214"/>
        <end position="219"/>
    </location>
    <ligand>
        <name>ATP</name>
        <dbReference type="ChEBI" id="CHEBI:30616"/>
    </ligand>
</feature>
<feature type="binding site" evidence="9">
    <location>
        <begin position="13"/>
        <end position="15"/>
    </location>
    <ligand>
        <name>substrate</name>
    </ligand>
</feature>
<dbReference type="InterPro" id="IPR029056">
    <property type="entry name" value="Ribokinase-like"/>
</dbReference>
<keyword evidence="7 9" id="KW-0630">Potassium</keyword>
<accession>A0A0R2H9F3</accession>
<comment type="caution">
    <text evidence="11">The sequence shown here is derived from an EMBL/GenBank/DDBJ whole genome shotgun (WGS) entry which is preliminary data.</text>
</comment>
<evidence type="ECO:0000256" key="5">
    <source>
        <dbReference type="ARBA" id="ARBA00022840"/>
    </source>
</evidence>
<keyword evidence="5 9" id="KW-0067">ATP-binding</keyword>
<comment type="function">
    <text evidence="9">Catalyzes the phosphorylation of ribose at O-5 in a reaction requiring ATP and magnesium. The resulting D-ribose-5-phosphate can then be used either for sythesis of nucleotides, histidine, and tryptophan, or as a component of the pentose phosphate pathway.</text>
</comment>
<keyword evidence="3 9" id="KW-0547">Nucleotide-binding</keyword>
<name>A0A0R2H9F3_9FIRM</name>
<comment type="cofactor">
    <cofactor evidence="9">
        <name>Mg(2+)</name>
        <dbReference type="ChEBI" id="CHEBI:18420"/>
    </cofactor>
    <text evidence="9">Requires a divalent cation, most likely magnesium in vivo, as an electrophilic catalyst to aid phosphoryl group transfer. It is the chelate of the metal and the nucleotide that is the actual substrate.</text>
</comment>
<organism evidence="11 12">
    <name type="scientific">Kandleria vitulina DSM 20405</name>
    <dbReference type="NCBI Taxonomy" id="1410657"/>
    <lineage>
        <taxon>Bacteria</taxon>
        <taxon>Bacillati</taxon>
        <taxon>Bacillota</taxon>
        <taxon>Erysipelotrichia</taxon>
        <taxon>Erysipelotrichales</taxon>
        <taxon>Coprobacillaceae</taxon>
        <taxon>Kandleria</taxon>
    </lineage>
</organism>
<dbReference type="GO" id="GO:0019303">
    <property type="term" value="P:D-ribose catabolic process"/>
    <property type="evidence" value="ECO:0007669"/>
    <property type="project" value="UniProtKB-UniRule"/>
</dbReference>
<evidence type="ECO:0000256" key="9">
    <source>
        <dbReference type="HAMAP-Rule" id="MF_01987"/>
    </source>
</evidence>
<reference evidence="11 12" key="1">
    <citation type="journal article" date="2015" name="Genome Announc.">
        <title>Expanding the biotechnology potential of lactobacilli through comparative genomics of 213 strains and associated genera.</title>
        <authorList>
            <person name="Sun Z."/>
            <person name="Harris H.M."/>
            <person name="McCann A."/>
            <person name="Guo C."/>
            <person name="Argimon S."/>
            <person name="Zhang W."/>
            <person name="Yang X."/>
            <person name="Jeffery I.B."/>
            <person name="Cooney J.C."/>
            <person name="Kagawa T.F."/>
            <person name="Liu W."/>
            <person name="Song Y."/>
            <person name="Salvetti E."/>
            <person name="Wrobel A."/>
            <person name="Rasinkangas P."/>
            <person name="Parkhill J."/>
            <person name="Rea M.C."/>
            <person name="O'Sullivan O."/>
            <person name="Ritari J."/>
            <person name="Douillard F.P."/>
            <person name="Paul Ross R."/>
            <person name="Yang R."/>
            <person name="Briner A.E."/>
            <person name="Felis G.E."/>
            <person name="de Vos W.M."/>
            <person name="Barrangou R."/>
            <person name="Klaenhammer T.R."/>
            <person name="Caufield P.W."/>
            <person name="Cui Y."/>
            <person name="Zhang H."/>
            <person name="O'Toole P.W."/>
        </authorList>
    </citation>
    <scope>NUCLEOTIDE SEQUENCE [LARGE SCALE GENOMIC DNA]</scope>
    <source>
        <strain evidence="11 12">DSM 20405</strain>
    </source>
</reference>
<dbReference type="PATRIC" id="fig|1410657.5.peg.972"/>
<dbReference type="UniPathway" id="UPA00916">
    <property type="reaction ID" value="UER00889"/>
</dbReference>
<feature type="binding site" evidence="9">
    <location>
        <begin position="41"/>
        <end position="45"/>
    </location>
    <ligand>
        <name>substrate</name>
    </ligand>
</feature>
<protein>
    <recommendedName>
        <fullName evidence="9">Ribokinase</fullName>
        <shortName evidence="9">RK</shortName>
        <ecNumber evidence="9">2.7.1.15</ecNumber>
    </recommendedName>
</protein>
<feature type="binding site" evidence="9">
    <location>
        <position position="275"/>
    </location>
    <ligand>
        <name>K(+)</name>
        <dbReference type="ChEBI" id="CHEBI:29103"/>
    </ligand>
</feature>
<comment type="subunit">
    <text evidence="9">Homodimer.</text>
</comment>
<dbReference type="GO" id="GO:0005524">
    <property type="term" value="F:ATP binding"/>
    <property type="evidence" value="ECO:0007669"/>
    <property type="project" value="UniProtKB-UniRule"/>
</dbReference>
<dbReference type="GO" id="GO:0005737">
    <property type="term" value="C:cytoplasm"/>
    <property type="evidence" value="ECO:0007669"/>
    <property type="project" value="UniProtKB-SubCell"/>
</dbReference>
<dbReference type="CDD" id="cd01174">
    <property type="entry name" value="ribokinase"/>
    <property type="match status" value="1"/>
</dbReference>
<dbReference type="EMBL" id="JQBL01000024">
    <property type="protein sequence ID" value="KRN49625.1"/>
    <property type="molecule type" value="Genomic_DNA"/>
</dbReference>
<feature type="binding site" evidence="9">
    <location>
        <position position="240"/>
    </location>
    <ligand>
        <name>K(+)</name>
        <dbReference type="ChEBI" id="CHEBI:29103"/>
    </ligand>
</feature>
<evidence type="ECO:0000256" key="6">
    <source>
        <dbReference type="ARBA" id="ARBA00022842"/>
    </source>
</evidence>
<proteinExistence type="inferred from homology"/>
<feature type="binding site" evidence="9">
    <location>
        <position position="278"/>
    </location>
    <ligand>
        <name>K(+)</name>
        <dbReference type="ChEBI" id="CHEBI:29103"/>
    </ligand>
</feature>
<dbReference type="InterPro" id="IPR011877">
    <property type="entry name" value="Ribokinase"/>
</dbReference>
<comment type="catalytic activity">
    <reaction evidence="9">
        <text>D-ribose + ATP = D-ribose 5-phosphate + ADP + H(+)</text>
        <dbReference type="Rhea" id="RHEA:13697"/>
        <dbReference type="ChEBI" id="CHEBI:15378"/>
        <dbReference type="ChEBI" id="CHEBI:30616"/>
        <dbReference type="ChEBI" id="CHEBI:47013"/>
        <dbReference type="ChEBI" id="CHEBI:78346"/>
        <dbReference type="ChEBI" id="CHEBI:456216"/>
        <dbReference type="EC" id="2.7.1.15"/>
    </reaction>
</comment>
<dbReference type="Pfam" id="PF00294">
    <property type="entry name" value="PfkB"/>
    <property type="match status" value="1"/>
</dbReference>
<dbReference type="SUPFAM" id="SSF53613">
    <property type="entry name" value="Ribokinase-like"/>
    <property type="match status" value="1"/>
</dbReference>
<gene>
    <name evidence="9" type="primary">rbsK</name>
    <name evidence="11" type="ORF">IV49_GL000934</name>
</gene>